<keyword evidence="5" id="KW-1185">Reference proteome</keyword>
<feature type="compositionally biased region" description="Basic and acidic residues" evidence="1">
    <location>
        <begin position="196"/>
        <end position="205"/>
    </location>
</feature>
<reference evidence="4" key="2">
    <citation type="submission" date="2025-09" db="UniProtKB">
        <authorList>
            <consortium name="Ensembl"/>
        </authorList>
    </citation>
    <scope>IDENTIFICATION</scope>
</reference>
<proteinExistence type="predicted"/>
<dbReference type="Proteomes" id="UP000694408">
    <property type="component" value="Unplaced"/>
</dbReference>
<feature type="chain" id="PRO_5045508641" description="Tumor necrosis factor receptor superfamily member 18" evidence="3">
    <location>
        <begin position="33"/>
        <end position="219"/>
    </location>
</feature>
<dbReference type="OMA" id="DTCSCQF"/>
<evidence type="ECO:0000256" key="3">
    <source>
        <dbReference type="SAM" id="SignalP"/>
    </source>
</evidence>
<evidence type="ECO:0000313" key="5">
    <source>
        <dbReference type="Proteomes" id="UP000694408"/>
    </source>
</evidence>
<evidence type="ECO:0000313" key="4">
    <source>
        <dbReference type="Ensembl" id="ENSJHYP00000005934.1"/>
    </source>
</evidence>
<dbReference type="SUPFAM" id="SSF57184">
    <property type="entry name" value="Growth factor receptor domain"/>
    <property type="match status" value="1"/>
</dbReference>
<sequence>MPVALLRWHCQDMARALLWLLLAGHWAGLGRAGQCQDGELRVAWGGDTKCCPKCTWKAGNPAPCTAAKQDLDCQCPPGYGCSGNPCQYCRKLPQCPAGWELRSLNWLFECKRCENGTFSSTRNSWCRNWTEYGAFPSSTILAILVAVAVFVLVLLTFLLHFCIWSLHRAADSGPTFPRLPPRPAHGEECSSIQFPEEEHGDKSEEKLSVLSLKVYSELR</sequence>
<feature type="region of interest" description="Disordered" evidence="1">
    <location>
        <begin position="181"/>
        <end position="205"/>
    </location>
</feature>
<dbReference type="PANTHER" id="PTHR47388:SF1">
    <property type="entry name" value="TUMOR NECROSIS FACTOR RECEPTOR SUPERFAMILY MEMBER 18"/>
    <property type="match status" value="1"/>
</dbReference>
<protein>
    <recommendedName>
        <fullName evidence="6">Tumor necrosis factor receptor superfamily member 18</fullName>
    </recommendedName>
</protein>
<dbReference type="InterPro" id="IPR009030">
    <property type="entry name" value="Growth_fac_rcpt_cys_sf"/>
</dbReference>
<feature type="signal peptide" evidence="3">
    <location>
        <begin position="1"/>
        <end position="32"/>
    </location>
</feature>
<keyword evidence="2" id="KW-0472">Membrane</keyword>
<name>A0A8C5IR93_JUNHY</name>
<evidence type="ECO:0000256" key="1">
    <source>
        <dbReference type="SAM" id="MobiDB-lite"/>
    </source>
</evidence>
<dbReference type="PANTHER" id="PTHR47388">
    <property type="entry name" value="TUMOR NECROSIS FACTOR RECEPTOR SUPERFAMILY MEMBER 18"/>
    <property type="match status" value="1"/>
</dbReference>
<dbReference type="InterPro" id="IPR053107">
    <property type="entry name" value="TNFRSF18"/>
</dbReference>
<dbReference type="AlphaFoldDB" id="A0A8C5IR93"/>
<dbReference type="Gene3D" id="2.10.50.10">
    <property type="entry name" value="Tumor Necrosis Factor Receptor, subunit A, domain 2"/>
    <property type="match status" value="1"/>
</dbReference>
<evidence type="ECO:0008006" key="6">
    <source>
        <dbReference type="Google" id="ProtNLM"/>
    </source>
</evidence>
<organism evidence="4 5">
    <name type="scientific">Junco hyemalis</name>
    <name type="common">Dark-eyed junco</name>
    <dbReference type="NCBI Taxonomy" id="40217"/>
    <lineage>
        <taxon>Eukaryota</taxon>
        <taxon>Metazoa</taxon>
        <taxon>Chordata</taxon>
        <taxon>Craniata</taxon>
        <taxon>Vertebrata</taxon>
        <taxon>Euteleostomi</taxon>
        <taxon>Archelosauria</taxon>
        <taxon>Archosauria</taxon>
        <taxon>Dinosauria</taxon>
        <taxon>Saurischia</taxon>
        <taxon>Theropoda</taxon>
        <taxon>Coelurosauria</taxon>
        <taxon>Aves</taxon>
        <taxon>Neognathae</taxon>
        <taxon>Neoaves</taxon>
        <taxon>Telluraves</taxon>
        <taxon>Australaves</taxon>
        <taxon>Passeriformes</taxon>
        <taxon>Passerellidae</taxon>
        <taxon>Junco</taxon>
    </lineage>
</organism>
<dbReference type="GO" id="GO:0009897">
    <property type="term" value="C:external side of plasma membrane"/>
    <property type="evidence" value="ECO:0007669"/>
    <property type="project" value="TreeGrafter"/>
</dbReference>
<dbReference type="GO" id="GO:0045785">
    <property type="term" value="P:positive regulation of cell adhesion"/>
    <property type="evidence" value="ECO:0007669"/>
    <property type="project" value="TreeGrafter"/>
</dbReference>
<accession>A0A8C5IR93</accession>
<evidence type="ECO:0000256" key="2">
    <source>
        <dbReference type="SAM" id="Phobius"/>
    </source>
</evidence>
<keyword evidence="2" id="KW-1133">Transmembrane helix</keyword>
<keyword evidence="2" id="KW-0812">Transmembrane</keyword>
<feature type="transmembrane region" description="Helical" evidence="2">
    <location>
        <begin position="140"/>
        <end position="163"/>
    </location>
</feature>
<dbReference type="Ensembl" id="ENSJHYT00000007261.1">
    <property type="protein sequence ID" value="ENSJHYP00000005934.1"/>
    <property type="gene ID" value="ENSJHYG00000004833.1"/>
</dbReference>
<reference evidence="4" key="1">
    <citation type="submission" date="2025-08" db="UniProtKB">
        <authorList>
            <consortium name="Ensembl"/>
        </authorList>
    </citation>
    <scope>IDENTIFICATION</scope>
</reference>
<keyword evidence="3" id="KW-0732">Signal</keyword>